<dbReference type="InterPro" id="IPR015422">
    <property type="entry name" value="PyrdxlP-dep_Trfase_small"/>
</dbReference>
<proteinExistence type="predicted"/>
<sequence>MIYLDNAATTMMKPECVVRAVADAMTSFGGVGRGVHPASIAAGMAVYHARAAVANLLGAPGASSVAFTNNATMALNIAIDGLLAPGQRALTTAASHNSVLRPLFRLRDMTGCAVDIAPIDADGSLDFEAYAELLKRKPALVAVTHASNLTGDVYDVARMCAMAHEAGAKFVLDAAQTAGSYPLNMAEIGADVVCFTGHKSLLGPQGTGGLCVACGTEIAPLLEGGSGTHSHDERHPLFMPERLEAGTLNAHGVAGLAAGIGYIEGTLGGPSGVHEHAGALAQRFADAVSGVSGVKVYGRSDACDRGSIVALNIADVDSAEVADRLASDYDICVRAGAHCAPLMHKALGTQSQGAVRFSFAAANTAADADAAAEAVREIAHAVGRGC</sequence>
<dbReference type="Pfam" id="PF00266">
    <property type="entry name" value="Aminotran_5"/>
    <property type="match status" value="1"/>
</dbReference>
<protein>
    <submittedName>
        <fullName evidence="2">Cysteine desulfurase</fullName>
    </submittedName>
</protein>
<dbReference type="InterPro" id="IPR015421">
    <property type="entry name" value="PyrdxlP-dep_Trfase_major"/>
</dbReference>
<dbReference type="InterPro" id="IPR000192">
    <property type="entry name" value="Aminotrans_V_dom"/>
</dbReference>
<evidence type="ECO:0000313" key="2">
    <source>
        <dbReference type="EMBL" id="RDB59763.1"/>
    </source>
</evidence>
<name>A0A369LJH2_9ACTN</name>
<dbReference type="PANTHER" id="PTHR43586">
    <property type="entry name" value="CYSTEINE DESULFURASE"/>
    <property type="match status" value="1"/>
</dbReference>
<dbReference type="Gene3D" id="3.40.640.10">
    <property type="entry name" value="Type I PLP-dependent aspartate aminotransferase-like (Major domain)"/>
    <property type="match status" value="1"/>
</dbReference>
<comment type="caution">
    <text evidence="2">The sequence shown here is derived from an EMBL/GenBank/DDBJ whole genome shotgun (WGS) entry which is preliminary data.</text>
</comment>
<dbReference type="AlphaFoldDB" id="A0A369LJH2"/>
<dbReference type="EMBL" id="PPTO01000004">
    <property type="protein sequence ID" value="RDB59763.1"/>
    <property type="molecule type" value="Genomic_DNA"/>
</dbReference>
<dbReference type="InterPro" id="IPR015424">
    <property type="entry name" value="PyrdxlP-dep_Trfase"/>
</dbReference>
<evidence type="ECO:0000313" key="3">
    <source>
        <dbReference type="Proteomes" id="UP000253975"/>
    </source>
</evidence>
<organism evidence="2 3">
    <name type="scientific">Slackia isoflavoniconvertens</name>
    <dbReference type="NCBI Taxonomy" id="572010"/>
    <lineage>
        <taxon>Bacteria</taxon>
        <taxon>Bacillati</taxon>
        <taxon>Actinomycetota</taxon>
        <taxon>Coriobacteriia</taxon>
        <taxon>Eggerthellales</taxon>
        <taxon>Eggerthellaceae</taxon>
        <taxon>Slackia</taxon>
    </lineage>
</organism>
<gene>
    <name evidence="2" type="ORF">C1881_03515</name>
</gene>
<dbReference type="Gene3D" id="3.90.1150.10">
    <property type="entry name" value="Aspartate Aminotransferase, domain 1"/>
    <property type="match status" value="1"/>
</dbReference>
<feature type="domain" description="Aminotransferase class V" evidence="1">
    <location>
        <begin position="2"/>
        <end position="370"/>
    </location>
</feature>
<dbReference type="PANTHER" id="PTHR43586:SF4">
    <property type="entry name" value="ISOPENICILLIN N EPIMERASE"/>
    <property type="match status" value="1"/>
</dbReference>
<evidence type="ECO:0000259" key="1">
    <source>
        <dbReference type="Pfam" id="PF00266"/>
    </source>
</evidence>
<dbReference type="Proteomes" id="UP000253975">
    <property type="component" value="Unassembled WGS sequence"/>
</dbReference>
<reference evidence="2 3" key="1">
    <citation type="journal article" date="2018" name="Elife">
        <title>Discovery and characterization of a prevalent human gut bacterial enzyme sufficient for the inactivation of a family of plant toxins.</title>
        <authorList>
            <person name="Koppel N."/>
            <person name="Bisanz J.E."/>
            <person name="Pandelia M.E."/>
            <person name="Turnbaugh P.J."/>
            <person name="Balskus E.P."/>
        </authorList>
    </citation>
    <scope>NUCLEOTIDE SEQUENCE [LARGE SCALE GENOMIC DNA]</scope>
    <source>
        <strain evidence="2 3">OB21 GAM31</strain>
    </source>
</reference>
<dbReference type="RefSeq" id="WP_114615156.1">
    <property type="nucleotide sequence ID" value="NZ_PPTO01000004.1"/>
</dbReference>
<dbReference type="SUPFAM" id="SSF53383">
    <property type="entry name" value="PLP-dependent transferases"/>
    <property type="match status" value="1"/>
</dbReference>
<accession>A0A369LJH2</accession>